<evidence type="ECO:0000256" key="3">
    <source>
        <dbReference type="ARBA" id="ARBA00055084"/>
    </source>
</evidence>
<gene>
    <name evidence="7" type="ORF">GUJ93_ZPchr0002g25423</name>
</gene>
<sequence length="1127" mass="124639">MASLRIRYLSLTGWARPLRVTDRWGRRVIGPGVSERGNYRGLSPASGPVLRGCGHWVSPRGRVYRRGDAAARCALVSASSHHHRLAGRPRRSQVPAEKTGEHLRGRSGRRGGNGEQRQEGGHRRCCIPLGMPSQVMDQRHHLSQYSHPTLAASSFSEELRLPTKRQVGFWKPESLPHHMGSKSVASSPLEKPQPIGTKISGRLELVQPYMLRDQGAAFSLEHKLFGQERHANLPSSPWRPDQDPGCQTNSSLKSAALFSDGRTNPNGAYNENRLFSSSLSDIFDKKLILTSKNGLVGQPIEKVDLNLVDDEPFELTEEIEAQIIGNLLPDDDDLLSSVLDEVGYATNANNRDDADDDIFYTGGGMELETDENKKMHEFNGGANDGVGLLNGEHPYRERPSRTLFVRNINSNVEDSELKLLFEYFGDIRSLYTACKHRGFVMISYYDIRSALNAKTELQNKPLRRRKLDIHYSIPKDNPSEKDINQGTIVLFNIDLSLTNDDLHKIFGDYGEIKEIRDTPQKGHHKIIEFYDVRAAEAALRALNRNDIVGKKIKLENSHLGAARHLSQRMSSELCQEEFGVCKLGSPSTSSPPVASFGSTNLTTITSTGLENESIQGMHSGLQTSMSPFRETSFLGLSSTVQQSLSTPIGIASAATHSNQSTLGEISQSLGRMNGHMNCSFQGMSALHPHSLPDAHNGVNNGVPYSLNNMAQVVNASNSRTAEAVDSRHLNKVGSGNLNGHSFDRSEGALGFSRSGSSVHGHQLMWNNSNNFNHHPNSPVLWPNPGSFISNVPSRTPAQLHGVPRAPSSHMLENVLPMHHHHVGSAPAINPSLWDRRQGYAGELTDAPSFHPGSVGSMGFPGSPQLHTLELNSIYSQTGGNCMDPTLSPAQIGGPSPQQRGPMFHGRNPMVPLPSFDSTGERMRSRRNDSNANQSDNKKQYELDIERIVRGDDSRTTLMIKNIPNKYTSKMLLAAIDENHKGTYDFIYLPIDFKNKCNVGYAFINMTNPQHIIPFYKTFNGKKWEKFNSEKVASLAYARIQGKTALIAHFQNSSLMNEDKRCRPILFHSDGPNAGDQEPFPMGSNIRASAYQGLRVTHLVRITNPQMPSITFATLLQHFVRDGNTEGE</sequence>
<proteinExistence type="predicted"/>
<dbReference type="PROSITE" id="PS50102">
    <property type="entry name" value="RRM"/>
    <property type="match status" value="2"/>
</dbReference>
<dbReference type="GO" id="GO:0045836">
    <property type="term" value="P:positive regulation of meiotic nuclear division"/>
    <property type="evidence" value="ECO:0007669"/>
    <property type="project" value="UniProtKB-ARBA"/>
</dbReference>
<dbReference type="FunFam" id="3.30.70.330:FF:000101">
    <property type="entry name" value="Protein MEI2-like 1"/>
    <property type="match status" value="1"/>
</dbReference>
<protein>
    <recommendedName>
        <fullName evidence="6">RRM domain-containing protein</fullName>
    </recommendedName>
</protein>
<comment type="function">
    <text evidence="3">Probable RNA-binding protein that may play a role in growth regulation.</text>
</comment>
<feature type="compositionally biased region" description="Basic and acidic residues" evidence="5">
    <location>
        <begin position="918"/>
        <end position="928"/>
    </location>
</feature>
<dbReference type="Pfam" id="PF00076">
    <property type="entry name" value="RRM_1"/>
    <property type="match status" value="2"/>
</dbReference>
<comment type="caution">
    <text evidence="7">The sequence shown here is derived from an EMBL/GenBank/DDBJ whole genome shotgun (WGS) entry which is preliminary data.</text>
</comment>
<evidence type="ECO:0000259" key="6">
    <source>
        <dbReference type="PROSITE" id="PS50102"/>
    </source>
</evidence>
<evidence type="ECO:0000313" key="7">
    <source>
        <dbReference type="EMBL" id="KAG8058877.1"/>
    </source>
</evidence>
<dbReference type="GO" id="GO:0045927">
    <property type="term" value="P:positive regulation of growth"/>
    <property type="evidence" value="ECO:0007669"/>
    <property type="project" value="UniProtKB-ARBA"/>
</dbReference>
<dbReference type="InterPro" id="IPR007201">
    <property type="entry name" value="Mei2-like_Rrm_C"/>
</dbReference>
<feature type="region of interest" description="Disordered" evidence="5">
    <location>
        <begin position="172"/>
        <end position="193"/>
    </location>
</feature>
<dbReference type="Proteomes" id="UP000729402">
    <property type="component" value="Unassembled WGS sequence"/>
</dbReference>
<keyword evidence="1" id="KW-0677">Repeat</keyword>
<dbReference type="AlphaFoldDB" id="A0A8J5V4G8"/>
<dbReference type="SMART" id="SM00360">
    <property type="entry name" value="RRM"/>
    <property type="match status" value="3"/>
</dbReference>
<evidence type="ECO:0000256" key="1">
    <source>
        <dbReference type="ARBA" id="ARBA00022737"/>
    </source>
</evidence>
<evidence type="ECO:0000256" key="5">
    <source>
        <dbReference type="SAM" id="MobiDB-lite"/>
    </source>
</evidence>
<dbReference type="PANTHER" id="PTHR23189">
    <property type="entry name" value="RNA RECOGNITION MOTIF-CONTAINING"/>
    <property type="match status" value="1"/>
</dbReference>
<feature type="compositionally biased region" description="Basic residues" evidence="5">
    <location>
        <begin position="80"/>
        <end position="91"/>
    </location>
</feature>
<dbReference type="CDD" id="cd12531">
    <property type="entry name" value="RRM3_MEI2_like"/>
    <property type="match status" value="1"/>
</dbReference>
<reference evidence="7" key="2">
    <citation type="submission" date="2021-02" db="EMBL/GenBank/DDBJ databases">
        <authorList>
            <person name="Kimball J.A."/>
            <person name="Haas M.W."/>
            <person name="Macchietto M."/>
            <person name="Kono T."/>
            <person name="Duquette J."/>
            <person name="Shao M."/>
        </authorList>
    </citation>
    <scope>NUCLEOTIDE SEQUENCE</scope>
    <source>
        <tissue evidence="7">Fresh leaf tissue</tissue>
    </source>
</reference>
<dbReference type="GO" id="GO:0003723">
    <property type="term" value="F:RNA binding"/>
    <property type="evidence" value="ECO:0007669"/>
    <property type="project" value="UniProtKB-UniRule"/>
</dbReference>
<dbReference type="CDD" id="cd12524">
    <property type="entry name" value="RRM1_MEI2_like"/>
    <property type="match status" value="1"/>
</dbReference>
<dbReference type="InterPro" id="IPR000504">
    <property type="entry name" value="RRM_dom"/>
</dbReference>
<evidence type="ECO:0000256" key="4">
    <source>
        <dbReference type="PROSITE-ProRule" id="PRU00176"/>
    </source>
</evidence>
<keyword evidence="2 4" id="KW-0694">RNA-binding</keyword>
<feature type="region of interest" description="Disordered" evidence="5">
    <location>
        <begin position="80"/>
        <end position="123"/>
    </location>
</feature>
<dbReference type="Pfam" id="PF04059">
    <property type="entry name" value="RRM_2"/>
    <property type="match status" value="1"/>
</dbReference>
<reference evidence="7" key="1">
    <citation type="journal article" date="2021" name="bioRxiv">
        <title>Whole Genome Assembly and Annotation of Northern Wild Rice, Zizania palustris L., Supports a Whole Genome Duplication in the Zizania Genus.</title>
        <authorList>
            <person name="Haas M."/>
            <person name="Kono T."/>
            <person name="Macchietto M."/>
            <person name="Millas R."/>
            <person name="McGilp L."/>
            <person name="Shao M."/>
            <person name="Duquette J."/>
            <person name="Hirsch C.N."/>
            <person name="Kimball J."/>
        </authorList>
    </citation>
    <scope>NUCLEOTIDE SEQUENCE</scope>
    <source>
        <tissue evidence="7">Fresh leaf tissue</tissue>
    </source>
</reference>
<dbReference type="OrthoDB" id="417481at2759"/>
<dbReference type="InterPro" id="IPR034453">
    <property type="entry name" value="MEI2-like_RRM1"/>
</dbReference>
<feature type="domain" description="RRM" evidence="6">
    <location>
        <begin position="486"/>
        <end position="559"/>
    </location>
</feature>
<dbReference type="InterPro" id="IPR034454">
    <property type="entry name" value="MEI2-like_RRM3"/>
</dbReference>
<keyword evidence="8" id="KW-1185">Reference proteome</keyword>
<dbReference type="FunFam" id="3.30.70.330:FF:000063">
    <property type="entry name" value="MEI2-like protein 5 isoform 2"/>
    <property type="match status" value="1"/>
</dbReference>
<evidence type="ECO:0000256" key="2">
    <source>
        <dbReference type="ARBA" id="ARBA00022884"/>
    </source>
</evidence>
<accession>A0A8J5V4G8</accession>
<feature type="domain" description="RRM" evidence="6">
    <location>
        <begin position="401"/>
        <end position="474"/>
    </location>
</feature>
<feature type="region of interest" description="Disordered" evidence="5">
    <location>
        <begin position="894"/>
        <end position="938"/>
    </location>
</feature>
<organism evidence="7 8">
    <name type="scientific">Zizania palustris</name>
    <name type="common">Northern wild rice</name>
    <dbReference type="NCBI Taxonomy" id="103762"/>
    <lineage>
        <taxon>Eukaryota</taxon>
        <taxon>Viridiplantae</taxon>
        <taxon>Streptophyta</taxon>
        <taxon>Embryophyta</taxon>
        <taxon>Tracheophyta</taxon>
        <taxon>Spermatophyta</taxon>
        <taxon>Magnoliopsida</taxon>
        <taxon>Liliopsida</taxon>
        <taxon>Poales</taxon>
        <taxon>Poaceae</taxon>
        <taxon>BOP clade</taxon>
        <taxon>Oryzoideae</taxon>
        <taxon>Oryzeae</taxon>
        <taxon>Zizaniinae</taxon>
        <taxon>Zizania</taxon>
    </lineage>
</organism>
<evidence type="ECO:0000313" key="8">
    <source>
        <dbReference type="Proteomes" id="UP000729402"/>
    </source>
</evidence>
<feature type="region of interest" description="Disordered" evidence="5">
    <location>
        <begin position="231"/>
        <end position="251"/>
    </location>
</feature>
<name>A0A8J5V4G8_ZIZPA</name>
<dbReference type="EMBL" id="JAAALK010000287">
    <property type="protein sequence ID" value="KAG8058877.1"/>
    <property type="molecule type" value="Genomic_DNA"/>
</dbReference>